<accession>A0A0F9TNC8</accession>
<reference evidence="1" key="1">
    <citation type="journal article" date="2015" name="Nature">
        <title>Complex archaea that bridge the gap between prokaryotes and eukaryotes.</title>
        <authorList>
            <person name="Spang A."/>
            <person name="Saw J.H."/>
            <person name="Jorgensen S.L."/>
            <person name="Zaremba-Niedzwiedzka K."/>
            <person name="Martijn J."/>
            <person name="Lind A.E."/>
            <person name="van Eijk R."/>
            <person name="Schleper C."/>
            <person name="Guy L."/>
            <person name="Ettema T.J."/>
        </authorList>
    </citation>
    <scope>NUCLEOTIDE SEQUENCE</scope>
</reference>
<dbReference type="AlphaFoldDB" id="A0A0F9TNC8"/>
<gene>
    <name evidence="1" type="ORF">LCGC14_0371130</name>
</gene>
<evidence type="ECO:0000313" key="1">
    <source>
        <dbReference type="EMBL" id="KKN76427.1"/>
    </source>
</evidence>
<organism evidence="1">
    <name type="scientific">marine sediment metagenome</name>
    <dbReference type="NCBI Taxonomy" id="412755"/>
    <lineage>
        <taxon>unclassified sequences</taxon>
        <taxon>metagenomes</taxon>
        <taxon>ecological metagenomes</taxon>
    </lineage>
</organism>
<dbReference type="EMBL" id="LAZR01000296">
    <property type="protein sequence ID" value="KKN76427.1"/>
    <property type="molecule type" value="Genomic_DNA"/>
</dbReference>
<sequence>MEDIFDLTANQQRAFNRLKKAYKDCEKEGINFVNRYGSLYAYDAKNISGFGDSHIHAYGDNEVAVIDIVREGQYINIPSEWCDDDGCHYYGLTEKGFKLYENNR</sequence>
<name>A0A0F9TNC8_9ZZZZ</name>
<comment type="caution">
    <text evidence="1">The sequence shown here is derived from an EMBL/GenBank/DDBJ whole genome shotgun (WGS) entry which is preliminary data.</text>
</comment>
<proteinExistence type="predicted"/>
<protein>
    <submittedName>
        <fullName evidence="1">Uncharacterized protein</fullName>
    </submittedName>
</protein>